<dbReference type="Gene3D" id="3.50.50.60">
    <property type="entry name" value="FAD/NAD(P)-binding domain"/>
    <property type="match status" value="1"/>
</dbReference>
<name>A0A6C2UDS0_9BACT</name>
<dbReference type="PANTHER" id="PTHR43498">
    <property type="entry name" value="FERREDOXIN:COB-COM HETERODISULFIDE REDUCTASE SUBUNIT A"/>
    <property type="match status" value="1"/>
</dbReference>
<evidence type="ECO:0000256" key="2">
    <source>
        <dbReference type="ARBA" id="ARBA00022723"/>
    </source>
</evidence>
<evidence type="ECO:0000256" key="6">
    <source>
        <dbReference type="SAM" id="SignalP"/>
    </source>
</evidence>
<keyword evidence="2" id="KW-0479">Metal-binding</keyword>
<protein>
    <recommendedName>
        <fullName evidence="9">tRNA uridine 5-carboxymethylaminomethyl modification enzyme MnmG</fullName>
    </recommendedName>
</protein>
<dbReference type="InterPro" id="IPR036188">
    <property type="entry name" value="FAD/NAD-bd_sf"/>
</dbReference>
<gene>
    <name evidence="7" type="ORF">SCARR_00362</name>
</gene>
<evidence type="ECO:0008006" key="9">
    <source>
        <dbReference type="Google" id="ProtNLM"/>
    </source>
</evidence>
<organism evidence="7 8">
    <name type="scientific">Pontiella sulfatireligans</name>
    <dbReference type="NCBI Taxonomy" id="2750658"/>
    <lineage>
        <taxon>Bacteria</taxon>
        <taxon>Pseudomonadati</taxon>
        <taxon>Kiritimatiellota</taxon>
        <taxon>Kiritimatiellia</taxon>
        <taxon>Kiritimatiellales</taxon>
        <taxon>Pontiellaceae</taxon>
        <taxon>Pontiella</taxon>
    </lineage>
</organism>
<dbReference type="InterPro" id="IPR039650">
    <property type="entry name" value="HdrA-like"/>
</dbReference>
<feature type="signal peptide" evidence="6">
    <location>
        <begin position="1"/>
        <end position="26"/>
    </location>
</feature>
<dbReference type="GO" id="GO:0016491">
    <property type="term" value="F:oxidoreductase activity"/>
    <property type="evidence" value="ECO:0007669"/>
    <property type="project" value="UniProtKB-KW"/>
</dbReference>
<keyword evidence="3" id="KW-0560">Oxidoreductase</keyword>
<reference evidence="7 8" key="1">
    <citation type="submission" date="2019-04" db="EMBL/GenBank/DDBJ databases">
        <authorList>
            <person name="Van Vliet M D."/>
        </authorList>
    </citation>
    <scope>NUCLEOTIDE SEQUENCE [LARGE SCALE GENOMIC DNA]</scope>
    <source>
        <strain evidence="7 8">F21</strain>
    </source>
</reference>
<dbReference type="Gene3D" id="2.60.120.260">
    <property type="entry name" value="Galactose-binding domain-like"/>
    <property type="match status" value="1"/>
</dbReference>
<accession>A0A6C2UDS0</accession>
<dbReference type="GO" id="GO:0046872">
    <property type="term" value="F:metal ion binding"/>
    <property type="evidence" value="ECO:0007669"/>
    <property type="project" value="UniProtKB-KW"/>
</dbReference>
<proteinExistence type="predicted"/>
<evidence type="ECO:0000256" key="3">
    <source>
        <dbReference type="ARBA" id="ARBA00023002"/>
    </source>
</evidence>
<keyword evidence="5" id="KW-0411">Iron-sulfur</keyword>
<keyword evidence="8" id="KW-1185">Reference proteome</keyword>
<keyword evidence="4" id="KW-0408">Iron</keyword>
<evidence type="ECO:0000313" key="7">
    <source>
        <dbReference type="EMBL" id="VGO18310.1"/>
    </source>
</evidence>
<keyword evidence="6" id="KW-0732">Signal</keyword>
<dbReference type="RefSeq" id="WP_136059810.1">
    <property type="nucleotide sequence ID" value="NZ_CAAHFH010000001.1"/>
</dbReference>
<dbReference type="Pfam" id="PF12831">
    <property type="entry name" value="FAD_oxidored"/>
    <property type="match status" value="1"/>
</dbReference>
<dbReference type="AlphaFoldDB" id="A0A6C2UDS0"/>
<dbReference type="EMBL" id="CAAHFH010000001">
    <property type="protein sequence ID" value="VGO18310.1"/>
    <property type="molecule type" value="Genomic_DNA"/>
</dbReference>
<evidence type="ECO:0000256" key="4">
    <source>
        <dbReference type="ARBA" id="ARBA00023004"/>
    </source>
</evidence>
<evidence type="ECO:0000313" key="8">
    <source>
        <dbReference type="Proteomes" id="UP000346198"/>
    </source>
</evidence>
<dbReference type="GO" id="GO:0051539">
    <property type="term" value="F:4 iron, 4 sulfur cluster binding"/>
    <property type="evidence" value="ECO:0007669"/>
    <property type="project" value="UniProtKB-KW"/>
</dbReference>
<evidence type="ECO:0000256" key="1">
    <source>
        <dbReference type="ARBA" id="ARBA00022485"/>
    </source>
</evidence>
<keyword evidence="1" id="KW-0004">4Fe-4S</keyword>
<feature type="chain" id="PRO_5025579096" description="tRNA uridine 5-carboxymethylaminomethyl modification enzyme MnmG" evidence="6">
    <location>
        <begin position="27"/>
        <end position="644"/>
    </location>
</feature>
<dbReference type="SUPFAM" id="SSF51905">
    <property type="entry name" value="FAD/NAD(P)-binding domain"/>
    <property type="match status" value="1"/>
</dbReference>
<dbReference type="PANTHER" id="PTHR43498:SF1">
    <property type="entry name" value="COB--COM HETERODISULFIDE REDUCTASE IRON-SULFUR SUBUNIT A"/>
    <property type="match status" value="1"/>
</dbReference>
<sequence>MKRRKFFTTTAAGIGAGTLAATNAQGAVPTNEKGERLTDKWTQVGTGTTGLPNRKKKMTVDVAVIGGGMSGISAAVAAARNGAKTVLVQDRPVLGGNASSEMRVTVNGANSRKRPSRETGIIEEILIENRYYNQQESYPVWDHVLYDYVTRQPNLELMLNTQAVEAIMDGKRIQSAVCWQSTSETEFVITAKEFVDCSGDGLLAACAGAEYRTGREGRDEFGESFAPEKPDGWTMGDTILMMTKKMDKPVPFRPPSYAIPFDHVKAAQTGKHSRIVKQVVEGFWWVEVGSDFDIIADREVNRHKLMAYFYGIWDYVKNSGDFPEAENIALDWIGSIPGRRESRRFMGDHILTQVDIQENRHFEDAVAYGGWGFDEHCPGGIENLDDPPSFFYGRVPYVYEIPYRSLYSRNISNLQFAGRNVSVTHTALSSTRIIATCSMMGQAAGTAAAICVQKGITPRTLAANHINELQEQLLRDDVFIPNRPASDEKDLARKADGIFASSTISGDAKLLIDGISRDEPETVHHWESDGLNAEIHLEWERPVQVAAVELKGDTNIGRNMQMYKQPDKGAEQIKDVPPELVKNLTCEARVQGKWVEVAAVEDNMTRLVKMKFNPVKATAIRLKLKETWGHKTIKLFEVRCYESA</sequence>
<evidence type="ECO:0000256" key="5">
    <source>
        <dbReference type="ARBA" id="ARBA00023014"/>
    </source>
</evidence>
<dbReference type="Proteomes" id="UP000346198">
    <property type="component" value="Unassembled WGS sequence"/>
</dbReference>